<feature type="transmembrane region" description="Helical" evidence="1">
    <location>
        <begin position="301"/>
        <end position="322"/>
    </location>
</feature>
<keyword evidence="1" id="KW-1133">Transmembrane helix</keyword>
<keyword evidence="1" id="KW-0472">Membrane</keyword>
<dbReference type="EMBL" id="JAGYPG010000003">
    <property type="protein sequence ID" value="MBS4196601.1"/>
    <property type="molecule type" value="Genomic_DNA"/>
</dbReference>
<gene>
    <name evidence="2" type="ORF">KHA97_16220</name>
</gene>
<accession>A0A942TEN4</accession>
<keyword evidence="3" id="KW-1185">Reference proteome</keyword>
<feature type="transmembrane region" description="Helical" evidence="1">
    <location>
        <begin position="198"/>
        <end position="218"/>
    </location>
</feature>
<feature type="transmembrane region" description="Helical" evidence="1">
    <location>
        <begin position="334"/>
        <end position="354"/>
    </location>
</feature>
<evidence type="ECO:0000313" key="2">
    <source>
        <dbReference type="EMBL" id="MBS4196601.1"/>
    </source>
</evidence>
<reference evidence="2 3" key="1">
    <citation type="submission" date="2021-05" db="EMBL/GenBank/DDBJ databases">
        <title>Novel Bacillus species.</title>
        <authorList>
            <person name="Liu G."/>
        </authorList>
    </citation>
    <scope>NUCLEOTIDE SEQUENCE [LARGE SCALE GENOMIC DNA]</scope>
    <source>
        <strain evidence="3">FJAT-49780</strain>
    </source>
</reference>
<feature type="transmembrane region" description="Helical" evidence="1">
    <location>
        <begin position="390"/>
        <end position="411"/>
    </location>
</feature>
<name>A0A942TEN4_9BACI</name>
<organism evidence="2 3">
    <name type="scientific">Lederbergia citri</name>
    <dbReference type="NCBI Taxonomy" id="2833580"/>
    <lineage>
        <taxon>Bacteria</taxon>
        <taxon>Bacillati</taxon>
        <taxon>Bacillota</taxon>
        <taxon>Bacilli</taxon>
        <taxon>Bacillales</taxon>
        <taxon>Bacillaceae</taxon>
        <taxon>Lederbergia</taxon>
    </lineage>
</organism>
<dbReference type="Proteomes" id="UP000681414">
    <property type="component" value="Unassembled WGS sequence"/>
</dbReference>
<comment type="caution">
    <text evidence="2">The sequence shown here is derived from an EMBL/GenBank/DDBJ whole genome shotgun (WGS) entry which is preliminary data.</text>
</comment>
<dbReference type="RefSeq" id="WP_213125838.1">
    <property type="nucleotide sequence ID" value="NZ_JAGYPG010000003.1"/>
</dbReference>
<evidence type="ECO:0000256" key="1">
    <source>
        <dbReference type="SAM" id="Phobius"/>
    </source>
</evidence>
<protein>
    <submittedName>
        <fullName evidence="2">Uncharacterized protein</fullName>
    </submittedName>
</protein>
<proteinExistence type="predicted"/>
<dbReference type="AlphaFoldDB" id="A0A942TEN4"/>
<feature type="transmembrane region" description="Helical" evidence="1">
    <location>
        <begin position="12"/>
        <end position="33"/>
    </location>
</feature>
<feature type="transmembrane region" description="Helical" evidence="1">
    <location>
        <begin position="245"/>
        <end position="271"/>
    </location>
</feature>
<evidence type="ECO:0000313" key="3">
    <source>
        <dbReference type="Proteomes" id="UP000681414"/>
    </source>
</evidence>
<keyword evidence="1" id="KW-0812">Transmembrane</keyword>
<sequence>MRIILLECKKALASPIILGLLLLFSVWNVFLVYDSSDFKKELGVVNQIAKKYGIEITEESLMKLEKDLQPELSHLNSITEEKSGQTFEHASDFFAQLNYENQEHFTSKELQSFYELHLKEMYVGMAKSLDSTYAEFNIKKIGEKEIHGYRLSGAAAETLRNEYDKFANRFEELKQNKEYNQWFFAGKPYAMHSLLFRTFFKTILIEAMILIVLSTALITNFEFENRTQLVTYTTRRGRKLMLDKLKASLMTTSIITTFLLIVMLAAFFIVFDYSYLWKTAISSGFNWDYNFPYISWWDFSFLTYLLLAIIVSYVCMFLFSIFTFSLSAMLKNSYFTFILFAVIFIALFILPAFIPGSLKLKLFVGFNLSNLVLNPHQWWMGASGLMMFKYYEVGTILAWTAIFAICCYVSLKKFAKLDIS</sequence>